<keyword evidence="4 5" id="KW-0560">Oxidoreductase</keyword>
<sequence>MVAGPSEIMIVADAHAEPDFIAADMLSQAEHGSGLEQAVLVTDSSELPEKVIAAIRAQTEKLSRHETVERVLSKGVFLIVSKDMTEALRIAGRYAPEHLELMFEGAEKRAVEVKAAGAIFLGPWTPEPVGDFTAGPSHVLPTAGTARFFHGLSAADFMRRSSIVNYSREALLREAGAIEKFAEMEGLDAHGKSATVRKKGF</sequence>
<dbReference type="GO" id="GO:0000105">
    <property type="term" value="P:L-histidine biosynthetic process"/>
    <property type="evidence" value="ECO:0007669"/>
    <property type="project" value="UniProtKB-ARBA"/>
</dbReference>
<evidence type="ECO:0000313" key="5">
    <source>
        <dbReference type="EMBL" id="MPN35891.1"/>
    </source>
</evidence>
<evidence type="ECO:0000256" key="3">
    <source>
        <dbReference type="ARBA" id="ARBA00022833"/>
    </source>
</evidence>
<keyword evidence="2" id="KW-0479">Metal-binding</keyword>
<dbReference type="InterPro" id="IPR012131">
    <property type="entry name" value="Hstdl_DH"/>
</dbReference>
<gene>
    <name evidence="5" type="primary">hisD_32</name>
    <name evidence="5" type="ORF">SDC9_183393</name>
</gene>
<evidence type="ECO:0000256" key="4">
    <source>
        <dbReference type="ARBA" id="ARBA00023002"/>
    </source>
</evidence>
<dbReference type="PRINTS" id="PR00083">
    <property type="entry name" value="HOLDHDRGNASE"/>
</dbReference>
<evidence type="ECO:0000256" key="2">
    <source>
        <dbReference type="ARBA" id="ARBA00022723"/>
    </source>
</evidence>
<accession>A0A645HA29</accession>
<dbReference type="Pfam" id="PF00815">
    <property type="entry name" value="Histidinol_dh"/>
    <property type="match status" value="1"/>
</dbReference>
<dbReference type="SUPFAM" id="SSF53720">
    <property type="entry name" value="ALDH-like"/>
    <property type="match status" value="1"/>
</dbReference>
<proteinExistence type="predicted"/>
<name>A0A645HA29_9ZZZZ</name>
<dbReference type="Gene3D" id="3.40.50.1980">
    <property type="entry name" value="Nitrogenase molybdenum iron protein domain"/>
    <property type="match status" value="1"/>
</dbReference>
<dbReference type="GO" id="GO:0046872">
    <property type="term" value="F:metal ion binding"/>
    <property type="evidence" value="ECO:0007669"/>
    <property type="project" value="UniProtKB-KW"/>
</dbReference>
<evidence type="ECO:0000256" key="1">
    <source>
        <dbReference type="ARBA" id="ARBA00001947"/>
    </source>
</evidence>
<organism evidence="5">
    <name type="scientific">bioreactor metagenome</name>
    <dbReference type="NCBI Taxonomy" id="1076179"/>
    <lineage>
        <taxon>unclassified sequences</taxon>
        <taxon>metagenomes</taxon>
        <taxon>ecological metagenomes</taxon>
    </lineage>
</organism>
<dbReference type="InterPro" id="IPR016161">
    <property type="entry name" value="Ald_DH/histidinol_DH"/>
</dbReference>
<dbReference type="Gene3D" id="1.20.5.1300">
    <property type="match status" value="1"/>
</dbReference>
<dbReference type="EMBL" id="VSSQ01089733">
    <property type="protein sequence ID" value="MPN35891.1"/>
    <property type="molecule type" value="Genomic_DNA"/>
</dbReference>
<comment type="caution">
    <text evidence="5">The sequence shown here is derived from an EMBL/GenBank/DDBJ whole genome shotgun (WGS) entry which is preliminary data.</text>
</comment>
<dbReference type="FunFam" id="3.40.50.1980:FF:000001">
    <property type="entry name" value="Histidinol dehydrogenase"/>
    <property type="match status" value="1"/>
</dbReference>
<dbReference type="PANTHER" id="PTHR21256:SF2">
    <property type="entry name" value="HISTIDINE BIOSYNTHESIS TRIFUNCTIONAL PROTEIN"/>
    <property type="match status" value="1"/>
</dbReference>
<reference evidence="5" key="1">
    <citation type="submission" date="2019-08" db="EMBL/GenBank/DDBJ databases">
        <authorList>
            <person name="Kucharzyk K."/>
            <person name="Murdoch R.W."/>
            <person name="Higgins S."/>
            <person name="Loffler F."/>
        </authorList>
    </citation>
    <scope>NUCLEOTIDE SEQUENCE</scope>
</reference>
<dbReference type="EC" id="1.1.1.23" evidence="5"/>
<dbReference type="AlphaFoldDB" id="A0A645HA29"/>
<dbReference type="GO" id="GO:0004399">
    <property type="term" value="F:histidinol dehydrogenase activity"/>
    <property type="evidence" value="ECO:0007669"/>
    <property type="project" value="UniProtKB-EC"/>
</dbReference>
<comment type="cofactor">
    <cofactor evidence="1">
        <name>Zn(2+)</name>
        <dbReference type="ChEBI" id="CHEBI:29105"/>
    </cofactor>
</comment>
<keyword evidence="3" id="KW-0862">Zinc</keyword>
<dbReference type="GO" id="GO:0005829">
    <property type="term" value="C:cytosol"/>
    <property type="evidence" value="ECO:0007669"/>
    <property type="project" value="TreeGrafter"/>
</dbReference>
<dbReference type="GO" id="GO:0051287">
    <property type="term" value="F:NAD binding"/>
    <property type="evidence" value="ECO:0007669"/>
    <property type="project" value="InterPro"/>
</dbReference>
<protein>
    <submittedName>
        <fullName evidence="5">Histidinol dehydrogenase</fullName>
        <ecNumber evidence="5">1.1.1.23</ecNumber>
    </submittedName>
</protein>
<dbReference type="PANTHER" id="PTHR21256">
    <property type="entry name" value="HISTIDINOL DEHYDROGENASE HDH"/>
    <property type="match status" value="1"/>
</dbReference>